<dbReference type="SUPFAM" id="SSF52540">
    <property type="entry name" value="P-loop containing nucleoside triphosphate hydrolases"/>
    <property type="match status" value="1"/>
</dbReference>
<organism evidence="1 2">
    <name type="scientific">Trichonephila clavata</name>
    <name type="common">Joro spider</name>
    <name type="synonym">Nephila clavata</name>
    <dbReference type="NCBI Taxonomy" id="2740835"/>
    <lineage>
        <taxon>Eukaryota</taxon>
        <taxon>Metazoa</taxon>
        <taxon>Ecdysozoa</taxon>
        <taxon>Arthropoda</taxon>
        <taxon>Chelicerata</taxon>
        <taxon>Arachnida</taxon>
        <taxon>Araneae</taxon>
        <taxon>Araneomorphae</taxon>
        <taxon>Entelegynae</taxon>
        <taxon>Araneoidea</taxon>
        <taxon>Nephilidae</taxon>
        <taxon>Trichonephila</taxon>
    </lineage>
</organism>
<dbReference type="EMBL" id="BMAO01002140">
    <property type="protein sequence ID" value="GFQ78558.1"/>
    <property type="molecule type" value="Genomic_DNA"/>
</dbReference>
<dbReference type="AlphaFoldDB" id="A0A8X6KQ32"/>
<reference evidence="1" key="1">
    <citation type="submission" date="2020-07" db="EMBL/GenBank/DDBJ databases">
        <title>Multicomponent nature underlies the extraordinary mechanical properties of spider dragline silk.</title>
        <authorList>
            <person name="Kono N."/>
            <person name="Nakamura H."/>
            <person name="Mori M."/>
            <person name="Yoshida Y."/>
            <person name="Ohtoshi R."/>
            <person name="Malay A.D."/>
            <person name="Moran D.A.P."/>
            <person name="Tomita M."/>
            <person name="Numata K."/>
            <person name="Arakawa K."/>
        </authorList>
    </citation>
    <scope>NUCLEOTIDE SEQUENCE</scope>
</reference>
<dbReference type="Gene3D" id="3.40.50.300">
    <property type="entry name" value="P-loop containing nucleotide triphosphate hydrolases"/>
    <property type="match status" value="1"/>
</dbReference>
<protein>
    <submittedName>
        <fullName evidence="1">Nonstructural protein</fullName>
    </submittedName>
</protein>
<sequence>MEDSAKDDFKKLCEGKALNVRIKHCADGIYYRTPVLLLSNNHLDICTDPTFRDVRIKIFHWRKCELLKDSNKQPYPMAIFDLYSHYNVSLQ</sequence>
<dbReference type="Proteomes" id="UP000887116">
    <property type="component" value="Unassembled WGS sequence"/>
</dbReference>
<accession>A0A8X6KQ32</accession>
<comment type="caution">
    <text evidence="1">The sequence shown here is derived from an EMBL/GenBank/DDBJ whole genome shotgun (WGS) entry which is preliminary data.</text>
</comment>
<gene>
    <name evidence="1" type="ORF">TNCT_595991</name>
</gene>
<dbReference type="InterPro" id="IPR027417">
    <property type="entry name" value="P-loop_NTPase"/>
</dbReference>
<proteinExistence type="predicted"/>
<keyword evidence="2" id="KW-1185">Reference proteome</keyword>
<evidence type="ECO:0000313" key="2">
    <source>
        <dbReference type="Proteomes" id="UP000887116"/>
    </source>
</evidence>
<dbReference type="OrthoDB" id="6424743at2759"/>
<name>A0A8X6KQ32_TRICU</name>
<evidence type="ECO:0000313" key="1">
    <source>
        <dbReference type="EMBL" id="GFQ78558.1"/>
    </source>
</evidence>